<evidence type="ECO:0000256" key="4">
    <source>
        <dbReference type="ARBA" id="ARBA00007573"/>
    </source>
</evidence>
<dbReference type="GO" id="GO:0005737">
    <property type="term" value="C:cytoplasm"/>
    <property type="evidence" value="ECO:0007669"/>
    <property type="project" value="UniProtKB-SubCell"/>
</dbReference>
<keyword evidence="11" id="KW-1185">Reference proteome</keyword>
<evidence type="ECO:0000256" key="5">
    <source>
        <dbReference type="ARBA" id="ARBA00020265"/>
    </source>
</evidence>
<evidence type="ECO:0000256" key="8">
    <source>
        <dbReference type="ARBA" id="ARBA00023242"/>
    </source>
</evidence>
<evidence type="ECO:0000256" key="3">
    <source>
        <dbReference type="ARBA" id="ARBA00005043"/>
    </source>
</evidence>
<comment type="caution">
    <text evidence="10">The sequence shown here is derived from an EMBL/GenBank/DDBJ whole genome shotgun (WGS) entry which is preliminary data.</text>
</comment>
<dbReference type="EMBL" id="QGML01001156">
    <property type="protein sequence ID" value="TVY89650.1"/>
    <property type="molecule type" value="Genomic_DNA"/>
</dbReference>
<organism evidence="10 11">
    <name type="scientific">Lachnellula willkommii</name>
    <dbReference type="NCBI Taxonomy" id="215461"/>
    <lineage>
        <taxon>Eukaryota</taxon>
        <taxon>Fungi</taxon>
        <taxon>Dikarya</taxon>
        <taxon>Ascomycota</taxon>
        <taxon>Pezizomycotina</taxon>
        <taxon>Leotiomycetes</taxon>
        <taxon>Helotiales</taxon>
        <taxon>Lachnaceae</taxon>
        <taxon>Lachnellula</taxon>
    </lineage>
</organism>
<dbReference type="GO" id="GO:0002098">
    <property type="term" value="P:tRNA wobble uridine modification"/>
    <property type="evidence" value="ECO:0007669"/>
    <property type="project" value="InterPro"/>
</dbReference>
<keyword evidence="6" id="KW-0963">Cytoplasm</keyword>
<evidence type="ECO:0000256" key="7">
    <source>
        <dbReference type="ARBA" id="ARBA00022694"/>
    </source>
</evidence>
<feature type="compositionally biased region" description="Low complexity" evidence="9">
    <location>
        <begin position="13"/>
        <end position="56"/>
    </location>
</feature>
<sequence>MSFRKRGVVLPQSGSTNTSGSSSLPSAAAAKEQAKGTRPSPLTGTPTTSTGTSSLDSLFGGHSGLVLGSSLLIEEQGTTDFGGAVLRYYAAEGVVQGHTVHVFGVGEAWGRELPGLSEEKPKKEVAKVDGIGREREERMKIAWRYERLGEFGTSGRGAWKKTTTTSTFCHTFDLSKRLILPSPSNIHFTPLSTQPDLSFEPTDPSVSPFTKFLTHLQTQLSSSSPTTIHRIIIPSLLSPALYPSHASCPEHILQFLHSLRALLRAHPTTTSALITFPLSLFPRSTGLTRWIELLSDSVIELAPFPSSSLQVKAVPGQEEPAQGMLNIHCLLGGVGGGDDLSFVLGRRKGLVVRPYSLPPVDGDQEGQNPGGLEVEGGGKATKVDIEF</sequence>
<comment type="pathway">
    <text evidence="3">tRNA modification; 5-methoxycarbonylmethyl-2-thiouridine-tRNA biosynthesis.</text>
</comment>
<gene>
    <name evidence="10" type="primary">elp4</name>
    <name evidence="10" type="ORF">LAWI1_G004200</name>
</gene>
<dbReference type="PANTHER" id="PTHR12896:SF1">
    <property type="entry name" value="ELONGATOR COMPLEX PROTEIN 4"/>
    <property type="match status" value="1"/>
</dbReference>
<dbReference type="Proteomes" id="UP000315522">
    <property type="component" value="Unassembled WGS sequence"/>
</dbReference>
<feature type="region of interest" description="Disordered" evidence="9">
    <location>
        <begin position="356"/>
        <end position="387"/>
    </location>
</feature>
<dbReference type="GO" id="GO:0033588">
    <property type="term" value="C:elongator holoenzyme complex"/>
    <property type="evidence" value="ECO:0007669"/>
    <property type="project" value="InterPro"/>
</dbReference>
<keyword evidence="7" id="KW-0819">tRNA processing</keyword>
<evidence type="ECO:0000256" key="1">
    <source>
        <dbReference type="ARBA" id="ARBA00004123"/>
    </source>
</evidence>
<keyword evidence="8" id="KW-0539">Nucleus</keyword>
<dbReference type="InterPro" id="IPR027417">
    <property type="entry name" value="P-loop_NTPase"/>
</dbReference>
<proteinExistence type="inferred from homology"/>
<dbReference type="UniPathway" id="UPA00988"/>
<evidence type="ECO:0000256" key="6">
    <source>
        <dbReference type="ARBA" id="ARBA00022490"/>
    </source>
</evidence>
<reference evidence="10 11" key="1">
    <citation type="submission" date="2018-05" db="EMBL/GenBank/DDBJ databases">
        <title>Genome sequencing and assembly of the regulated plant pathogen Lachnellula willkommii and related sister species for the development of diagnostic species identification markers.</title>
        <authorList>
            <person name="Giroux E."/>
            <person name="Bilodeau G."/>
        </authorList>
    </citation>
    <scope>NUCLEOTIDE SEQUENCE [LARGE SCALE GENOMIC DNA]</scope>
    <source>
        <strain evidence="10 11">CBS 172.35</strain>
    </source>
</reference>
<accession>A0A559M9M5</accession>
<dbReference type="PANTHER" id="PTHR12896">
    <property type="entry name" value="PAX6 NEIGHBOR PROTEIN PAXNEB"/>
    <property type="match status" value="1"/>
</dbReference>
<comment type="subcellular location">
    <subcellularLocation>
        <location evidence="2">Cytoplasm</location>
    </subcellularLocation>
    <subcellularLocation>
        <location evidence="1">Nucleus</location>
    </subcellularLocation>
</comment>
<dbReference type="CDD" id="cd19494">
    <property type="entry name" value="Elp4"/>
    <property type="match status" value="1"/>
</dbReference>
<evidence type="ECO:0000313" key="10">
    <source>
        <dbReference type="EMBL" id="TVY89650.1"/>
    </source>
</evidence>
<name>A0A559M9M5_9HELO</name>
<evidence type="ECO:0000256" key="9">
    <source>
        <dbReference type="SAM" id="MobiDB-lite"/>
    </source>
</evidence>
<dbReference type="GO" id="GO:0008023">
    <property type="term" value="C:transcription elongation factor complex"/>
    <property type="evidence" value="ECO:0007669"/>
    <property type="project" value="TreeGrafter"/>
</dbReference>
<protein>
    <recommendedName>
        <fullName evidence="5">Elongator complex protein 4</fullName>
    </recommendedName>
</protein>
<comment type="similarity">
    <text evidence="4">Belongs to the ELP4 family.</text>
</comment>
<dbReference type="InterPro" id="IPR008728">
    <property type="entry name" value="Elongator_complex_protein_4"/>
</dbReference>
<dbReference type="AlphaFoldDB" id="A0A559M9M5"/>
<dbReference type="Pfam" id="PF05625">
    <property type="entry name" value="PAXNEB"/>
    <property type="match status" value="1"/>
</dbReference>
<dbReference type="Gene3D" id="3.40.50.300">
    <property type="entry name" value="P-loop containing nucleotide triphosphate hydrolases"/>
    <property type="match status" value="1"/>
</dbReference>
<evidence type="ECO:0000256" key="2">
    <source>
        <dbReference type="ARBA" id="ARBA00004496"/>
    </source>
</evidence>
<feature type="region of interest" description="Disordered" evidence="9">
    <location>
        <begin position="1"/>
        <end position="56"/>
    </location>
</feature>
<evidence type="ECO:0000313" key="11">
    <source>
        <dbReference type="Proteomes" id="UP000315522"/>
    </source>
</evidence>